<reference evidence="1" key="1">
    <citation type="journal article" date="2023" name="Antonie Van Leeuwenhoek">
        <title>Mesoterricola silvestris gen. nov., sp. nov., Mesoterricola sediminis sp. nov., Geothrix oryzae sp. nov., Geothrix edaphica sp. nov., Geothrix rubra sp. nov., and Geothrix limicola sp. nov., six novel members of Acidobacteriota isolated from soils.</title>
        <authorList>
            <person name="Itoh H."/>
            <person name="Sugisawa Y."/>
            <person name="Mise K."/>
            <person name="Xu Z."/>
            <person name="Kuniyasu M."/>
            <person name="Ushijima N."/>
            <person name="Kawano K."/>
            <person name="Kobayashi E."/>
            <person name="Shiratori Y."/>
            <person name="Masuda Y."/>
            <person name="Senoo K."/>
        </authorList>
    </citation>
    <scope>NUCLEOTIDE SEQUENCE</scope>
    <source>
        <strain evidence="1">Red802</strain>
    </source>
</reference>
<sequence length="59" mass="6254">MPPGNTLAKAPAKVVEKVTVEACIAIAHRVQLARRVSGDEAGSDAASQIAEVMRQELLR</sequence>
<accession>A0ABQ5PX31</accession>
<evidence type="ECO:0000313" key="1">
    <source>
        <dbReference type="EMBL" id="GLH66838.1"/>
    </source>
</evidence>
<name>A0ABQ5PX31_9BACT</name>
<dbReference type="Proteomes" id="UP001165044">
    <property type="component" value="Unassembled WGS sequence"/>
</dbReference>
<gene>
    <name evidence="1" type="ORF">GETHED_12020</name>
</gene>
<dbReference type="RefSeq" id="WP_285607498.1">
    <property type="nucleotide sequence ID" value="NZ_BSDC01000001.1"/>
</dbReference>
<organism evidence="1 2">
    <name type="scientific">Geothrix edaphica</name>
    <dbReference type="NCBI Taxonomy" id="2927976"/>
    <lineage>
        <taxon>Bacteria</taxon>
        <taxon>Pseudomonadati</taxon>
        <taxon>Acidobacteriota</taxon>
        <taxon>Holophagae</taxon>
        <taxon>Holophagales</taxon>
        <taxon>Holophagaceae</taxon>
        <taxon>Geothrix</taxon>
    </lineage>
</organism>
<proteinExistence type="predicted"/>
<protein>
    <submittedName>
        <fullName evidence="1">Uncharacterized protein</fullName>
    </submittedName>
</protein>
<comment type="caution">
    <text evidence="1">The sequence shown here is derived from an EMBL/GenBank/DDBJ whole genome shotgun (WGS) entry which is preliminary data.</text>
</comment>
<evidence type="ECO:0000313" key="2">
    <source>
        <dbReference type="Proteomes" id="UP001165044"/>
    </source>
</evidence>
<dbReference type="EMBL" id="BSDC01000001">
    <property type="protein sequence ID" value="GLH66838.1"/>
    <property type="molecule type" value="Genomic_DNA"/>
</dbReference>
<keyword evidence="2" id="KW-1185">Reference proteome</keyword>